<name>A0A9N7YJS6_PLEPL</name>
<comment type="caution">
    <text evidence="4">The sequence shown here is derived from an EMBL/GenBank/DDBJ whole genome shotgun (WGS) entry which is preliminary data.</text>
</comment>
<feature type="compositionally biased region" description="Low complexity" evidence="1">
    <location>
        <begin position="50"/>
        <end position="66"/>
    </location>
</feature>
<dbReference type="InterPro" id="IPR056899">
    <property type="entry name" value="Ig_NUP210_9th"/>
</dbReference>
<feature type="region of interest" description="Disordered" evidence="1">
    <location>
        <begin position="50"/>
        <end position="100"/>
    </location>
</feature>
<keyword evidence="2" id="KW-0812">Transmembrane</keyword>
<sequence>APAAAVSCPPGLLVIPSPSRSFGGSGYCFPPCLWCRFRCSWLPARRAPCRSPGASGSSSPRVLPTPGRGGGARGDPASRAAPAPVSLLGPRPGRPRRRRRAVVEPRRLCTLLRTSCAGGRFSLARDLPFLFTPASLPSFFHFLPPVGLSAPPPRRIARGPASVVCVRCVLPPPPPSSSSFFLLSVCVPCRPLLPFLPPWCCAFPRRPRIPFPRPAGMLPLVRCRGGGSRMCRPGPLSPFSCPLWRAPHGLSCGDSPPPPGYLPGPLPLPVFWSRRASLRPTGPRRLWLARRFPLPCCSWVSGDSAPSPLCSFYHPPCFAGLGGPLPGGPVPFPCPWSSFLAALPFFTFQAPPSSCSPFVSVSFSLPSSGLSGRSFPPVPVVPPGAHLVFRKCAPLSWFALLGPLPVRAALGPPALGPCVSHCPGPSLPAPSPGLVPSHCCLLSCVFPGASPSPRGGPVLPGCGCGARAALHGALFFRLSPPPPSPPAPPSLRGCRCRSVPVGHPHPFLHLPLPSRQRRSSRPAASASPPVGGLPSSSASSLCLPPPFCSFPLFLYPGPAFVLGIPISWSCSFPLFCGAPPLPLRPPVAFPRSGPSCPSYAALFLYFPFLGLHAVLGLLPPVLIASGPLWVGLLLPAGSGLPLRLVLGSRSVVRRSFAFPLLAQSFPAPPFLFLPPCSPFVVCPRPAGLFFPFPPPSLVCRPPFLPCPLTLPPFIPPWRSSQLTVPLRPPVFSRLTRNMRLVLSGLLLPPLLPLCWVPPSPPGTSAKFPDSLFPLVFAALRAFSLPISRPLPFAGNAPYSPARPPLPPLCGPAWLCPLLCPWPSYACLARPALVPPPSLPVGPFSVHSFRFPGFTLFSFTTAPLPPSSAGLVFAWTFVARLSHVPGFSDLPFLPGALLLVSGCPRATAQLASTIAALFIPRVRRSVVPPPSLPLGQLDVGAAEVRLLILENILLSPAHDVYLLAGTSIRYKVLKIRQGSIAELSMPCDQYELHLQNSVVGPNGNPDVAVSSLDQSISTVTAIQLGHINVVLDHKSLRMQGVSRLPNSTLFVVEPGYLGFKIHPGDSWVLETGRIYDISIEVFDKSGNKIYLSDNVRIVTDFPSEYFELLDSSLNGSYHHVRALKEGLTLIDATLKSVVDESGSVHALANPVHNEQDVEIYDPIVLSPSILTFPWQPKVGAYQYTIKATGGSGNFSWSSSNKAVATLTVKGVMTTVSDIGMSVVYAHDLRNPLHFGQMKVFVVDPLAMDFAPCRVEATVGLVLDLPLRIFGLLEEAEKERVMLSDCSHFDLQVEEESQGVFELMEGRLAPGEGHCSGVRAKALAPGYTMLTVSYTHGNVHLSAKITIAAYLPLKAIDPVSVAVVTLGSSKDMLFEGGPRPWVLEPSKFFCNLAAEDEASVTLTLTSPSSHNYNQHWVRATCRVLGEQVLEVMVGNKASVTNPYPAVEPAKVKFVCAPPSRLTLVPVYTSPQLDLTCPLLQQNKQVVPVSNYRNPILDLAAFDQQGRKFDNFSSLSVLWESSKVLLASIEPTVPMELQLFKDGNTQMKLHGRQTVLVHQQTGVAAITVTALGYQVSHLAAANVPSPYDPLTPVSATLELLLVEDVKVSPDALTIYNHPDVRASLALREGSGHFFVNTSVNGIVDVVFQETQGAAQVSPDHPGVVKVMVHDLCLAFPAPAEATVHVSDILEVYVRVVDKVEISKSVRAYVRVLDDNKKPFPASYFRFMNLKLKAASAIVSLTPLAESAEKDTAVFLVKGASIGQTTLSAVVMDKNGRKISSPPQQIEVFPPFKLIPRKITLLIGAMMQITSEGGPQPQSNILFSISNEEMASVNGMGHVRGVAIGNVTVTGLVQAVDAESGKLVVVSQDQVEVEVVLLTGIRIRAPITRMKTGAQMPVYVMGLTNSLTPFSFGNALPGLTFHWSTTKRDILDVQSRHIEANVELQSEHNFGMRVTGRTRGRTGLKVVLRVTDPTAGQLFGKLQELKDEIQIQVYDKLHMLNPEVEAGEYLMAPNSILKLQTNRDGVGALSYRMLNSPDQLVTAQVDDQGFLSSGSLTGISSLMVTSQETFGVNQTLILAVKVVPVSYVRFSTSPVLYTHTGESLKAFPLGVILTFIVHFHASTGEALHSSSSHLKFSTNRDDLVQVGVGPSNHSLTVRTVSAGLTLLAVWDSENMGVADYVPLAVKHAIYPQEAQRLVVGDVVCFAAQLTSPDGAHGTWSSSANGVLQVDPRSGAAVARDSGTVTVYYEIPGVLKTYREIIVEAATRTTATAQPAPIRNGKETKVLLNTRGSGTNLIGTCSPAQTEAIPQLQPETLVSCHLSFDSDAIEFPANDVFNTHISFDPSIGLYACSVTLQPMSDQQTRVLSMSMTNLLVKAGLEGSAFSGEQVSARLPMEPGLYSDQTELLLSNLHPSAELTVYGPTATLSSMEVVSTSPNIAVQEMEVHQDFPSFSKFTVGAVDPQAAVSASISISSSSSGQSLLIPVTLIHVSDPSAAMQAAAPVVGLEGGDHSLHSFINCYQMIFFTLFALMAGTAIIIIVLHTVFSPKEQTYNPAFIQRTPPPNSGFNTPVGNSFNHTLHRTDPNSSPRSRLYSPDYKS</sequence>
<dbReference type="InterPro" id="IPR055095">
    <property type="entry name" value="NUP210_Ig_C"/>
</dbReference>
<dbReference type="InterPro" id="IPR045197">
    <property type="entry name" value="NUP210-like"/>
</dbReference>
<dbReference type="Pfam" id="PF24991">
    <property type="entry name" value="Ig_NUP210_4th"/>
    <property type="match status" value="1"/>
</dbReference>
<dbReference type="InterPro" id="IPR058779">
    <property type="entry name" value="Ig_NUP210_13th"/>
</dbReference>
<dbReference type="Pfam" id="PF22963">
    <property type="entry name" value="Ig_NUP210_3rd"/>
    <property type="match status" value="1"/>
</dbReference>
<dbReference type="EMBL" id="CADEAL010001011">
    <property type="protein sequence ID" value="CAB1427981.1"/>
    <property type="molecule type" value="Genomic_DNA"/>
</dbReference>
<keyword evidence="2" id="KW-1133">Transmembrane helix</keyword>
<dbReference type="Pfam" id="PF26184">
    <property type="entry name" value="Ig_NUP210_8th"/>
    <property type="match status" value="1"/>
</dbReference>
<dbReference type="InterPro" id="IPR056898">
    <property type="entry name" value="Ig_NUP210_6th"/>
</dbReference>
<dbReference type="Pfam" id="PF26181">
    <property type="entry name" value="Ig_NUP210_13th"/>
    <property type="match status" value="1"/>
</dbReference>
<feature type="compositionally biased region" description="Polar residues" evidence="1">
    <location>
        <begin position="2561"/>
        <end position="2573"/>
    </location>
</feature>
<dbReference type="Pfam" id="PF25354">
    <property type="entry name" value="Ig_NUP210_16th"/>
    <property type="match status" value="1"/>
</dbReference>
<dbReference type="GO" id="GO:0005643">
    <property type="term" value="C:nuclear pore"/>
    <property type="evidence" value="ECO:0007669"/>
    <property type="project" value="TreeGrafter"/>
</dbReference>
<dbReference type="PANTHER" id="PTHR23019">
    <property type="entry name" value="NUCLEAR PORE MEMBRANE GLYCOPROTEIN GP210-RELATED"/>
    <property type="match status" value="1"/>
</dbReference>
<dbReference type="Gene3D" id="2.60.40.1080">
    <property type="match status" value="1"/>
</dbReference>
<dbReference type="Proteomes" id="UP001153269">
    <property type="component" value="Unassembled WGS sequence"/>
</dbReference>
<dbReference type="InterPro" id="IPR008964">
    <property type="entry name" value="Invasin/intimin_cell_adhesion"/>
</dbReference>
<feature type="non-terminal residue" evidence="4">
    <location>
        <position position="1"/>
    </location>
</feature>
<protein>
    <recommendedName>
        <fullName evidence="3">BIG2 domain-containing protein</fullName>
    </recommendedName>
</protein>
<dbReference type="InterPro" id="IPR057586">
    <property type="entry name" value="Ig_NUP210_16th"/>
</dbReference>
<dbReference type="Pfam" id="PF24935">
    <property type="entry name" value="Ig_NUP210_6th"/>
    <property type="match status" value="1"/>
</dbReference>
<dbReference type="InterPro" id="IPR055098">
    <property type="entry name" value="Ig_NUP210_3rd"/>
</dbReference>
<evidence type="ECO:0000259" key="3">
    <source>
        <dbReference type="SMART" id="SM00635"/>
    </source>
</evidence>
<dbReference type="PANTHER" id="PTHR23019:SF2">
    <property type="entry name" value="NUCLEAR PORE MEMBRANE GLYCOPROTEIN 210"/>
    <property type="match status" value="1"/>
</dbReference>
<feature type="transmembrane region" description="Helical" evidence="2">
    <location>
        <begin position="2518"/>
        <end position="2541"/>
    </location>
</feature>
<keyword evidence="5" id="KW-1185">Reference proteome</keyword>
<dbReference type="InterPro" id="IPR003343">
    <property type="entry name" value="Big_2"/>
</dbReference>
<dbReference type="InterPro" id="IPR055094">
    <property type="entry name" value="NUP210_Ig15"/>
</dbReference>
<feature type="domain" description="BIG2" evidence="3">
    <location>
        <begin position="1784"/>
        <end position="1859"/>
    </location>
</feature>
<dbReference type="Pfam" id="PF22959">
    <property type="entry name" value="Ig_NUP210_15th"/>
    <property type="match status" value="1"/>
</dbReference>
<keyword evidence="2" id="KW-0472">Membrane</keyword>
<gene>
    <name evidence="4" type="ORF">PLEPLA_LOCUS15935</name>
</gene>
<feature type="compositionally biased region" description="Low complexity" evidence="1">
    <location>
        <begin position="521"/>
        <end position="531"/>
    </location>
</feature>
<dbReference type="Pfam" id="PF02368">
    <property type="entry name" value="Big_2"/>
    <property type="match status" value="1"/>
</dbReference>
<proteinExistence type="predicted"/>
<reference evidence="4" key="1">
    <citation type="submission" date="2020-03" db="EMBL/GenBank/DDBJ databases">
        <authorList>
            <person name="Weist P."/>
        </authorList>
    </citation>
    <scope>NUCLEOTIDE SEQUENCE</scope>
</reference>
<dbReference type="SUPFAM" id="SSF49373">
    <property type="entry name" value="Invasin/intimin cell-adhesion fragments"/>
    <property type="match status" value="1"/>
</dbReference>
<dbReference type="InterPro" id="IPR056897">
    <property type="entry name" value="Ig_NUP210_4th"/>
</dbReference>
<dbReference type="InterPro" id="IPR055099">
    <property type="entry name" value="Ig_NUP210_7th"/>
</dbReference>
<organism evidence="4 5">
    <name type="scientific">Pleuronectes platessa</name>
    <name type="common">European plaice</name>
    <dbReference type="NCBI Taxonomy" id="8262"/>
    <lineage>
        <taxon>Eukaryota</taxon>
        <taxon>Metazoa</taxon>
        <taxon>Chordata</taxon>
        <taxon>Craniata</taxon>
        <taxon>Vertebrata</taxon>
        <taxon>Euteleostomi</taxon>
        <taxon>Actinopterygii</taxon>
        <taxon>Neopterygii</taxon>
        <taxon>Teleostei</taxon>
        <taxon>Neoteleostei</taxon>
        <taxon>Acanthomorphata</taxon>
        <taxon>Carangaria</taxon>
        <taxon>Pleuronectiformes</taxon>
        <taxon>Pleuronectoidei</taxon>
        <taxon>Pleuronectidae</taxon>
        <taxon>Pleuronectes</taxon>
    </lineage>
</organism>
<feature type="region of interest" description="Disordered" evidence="1">
    <location>
        <begin position="507"/>
        <end position="531"/>
    </location>
</feature>
<dbReference type="SMART" id="SM00635">
    <property type="entry name" value="BID_2"/>
    <property type="match status" value="1"/>
</dbReference>
<evidence type="ECO:0000256" key="2">
    <source>
        <dbReference type="SAM" id="Phobius"/>
    </source>
</evidence>
<accession>A0A9N7YJS6</accession>
<evidence type="ECO:0000313" key="5">
    <source>
        <dbReference type="Proteomes" id="UP001153269"/>
    </source>
</evidence>
<dbReference type="FunFam" id="2.60.40.1080:FF:000007">
    <property type="entry name" value="Nuclear Pore complex Protein"/>
    <property type="match status" value="1"/>
</dbReference>
<dbReference type="Pfam" id="PF22962">
    <property type="entry name" value="Ig_NUP210_7th"/>
    <property type="match status" value="1"/>
</dbReference>
<evidence type="ECO:0000313" key="4">
    <source>
        <dbReference type="EMBL" id="CAB1427981.1"/>
    </source>
</evidence>
<dbReference type="Pfam" id="PF26182">
    <property type="entry name" value="Ig_NUP210_5th"/>
    <property type="match status" value="1"/>
</dbReference>
<dbReference type="Pfam" id="PF22957">
    <property type="entry name" value="NUP210_Ig"/>
    <property type="match status" value="1"/>
</dbReference>
<dbReference type="Pfam" id="PF24902">
    <property type="entry name" value="Ig_NUP210_9th"/>
    <property type="match status" value="1"/>
</dbReference>
<evidence type="ECO:0000256" key="1">
    <source>
        <dbReference type="SAM" id="MobiDB-lite"/>
    </source>
</evidence>
<dbReference type="Pfam" id="PF26183">
    <property type="entry name" value="Ig_NUP210_14th"/>
    <property type="match status" value="1"/>
</dbReference>
<feature type="compositionally biased region" description="Low complexity" evidence="1">
    <location>
        <begin position="74"/>
        <end position="84"/>
    </location>
</feature>
<feature type="region of interest" description="Disordered" evidence="1">
    <location>
        <begin position="2552"/>
        <end position="2595"/>
    </location>
</feature>